<sequence length="392" mass="41446">MAGAPPASPAQPTDHPRRSLVCSSSRKRAVSVACPRSLWQLIASAEAVWLQHEQAQRLCRAISERPTSTACSTTTSGTGMFATPPLLMDDPAEQLHEIAGNPPTSGSSCSDTAAAASLATAAARQTPSAGTLDTAVAPSTTPTSSPDVLLAGDFVAVTGSPRTSSVKPQYVPLPIDANLEDMDTTLHLGSDDEGASRKLQAVRTAPHIASTTKLPPRVTGEDRTQSSGVVQGAHGNYADEYLLAAVSSKVLVIAAKRQGTTLVLRFAAPYPPTRIYLFIMPFEVLPSRLRPLQCLRCMCYGHATATCQRPVRRLQCGGPHQTESCCSSRVRCLHCGGPHPAESPDCQLWQRERRLATIKASAPTHLSHREAQAVLRATPTSSVAAASGPPRI</sequence>
<protein>
    <submittedName>
        <fullName evidence="1">Uncharacterized protein</fullName>
    </submittedName>
</protein>
<accession>A0ACB8CPB6</accession>
<reference evidence="1" key="1">
    <citation type="submission" date="2020-05" db="EMBL/GenBank/DDBJ databases">
        <title>Large-scale comparative analyses of tick genomes elucidate their genetic diversity and vector capacities.</title>
        <authorList>
            <person name="Jia N."/>
            <person name="Wang J."/>
            <person name="Shi W."/>
            <person name="Du L."/>
            <person name="Sun Y."/>
            <person name="Zhan W."/>
            <person name="Jiang J."/>
            <person name="Wang Q."/>
            <person name="Zhang B."/>
            <person name="Ji P."/>
            <person name="Sakyi L.B."/>
            <person name="Cui X."/>
            <person name="Yuan T."/>
            <person name="Jiang B."/>
            <person name="Yang W."/>
            <person name="Lam T.T.-Y."/>
            <person name="Chang Q."/>
            <person name="Ding S."/>
            <person name="Wang X."/>
            <person name="Zhu J."/>
            <person name="Ruan X."/>
            <person name="Zhao L."/>
            <person name="Wei J."/>
            <person name="Que T."/>
            <person name="Du C."/>
            <person name="Cheng J."/>
            <person name="Dai P."/>
            <person name="Han X."/>
            <person name="Huang E."/>
            <person name="Gao Y."/>
            <person name="Liu J."/>
            <person name="Shao H."/>
            <person name="Ye R."/>
            <person name="Li L."/>
            <person name="Wei W."/>
            <person name="Wang X."/>
            <person name="Wang C."/>
            <person name="Yang T."/>
            <person name="Huo Q."/>
            <person name="Li W."/>
            <person name="Guo W."/>
            <person name="Chen H."/>
            <person name="Zhou L."/>
            <person name="Ni X."/>
            <person name="Tian J."/>
            <person name="Zhou Y."/>
            <person name="Sheng Y."/>
            <person name="Liu T."/>
            <person name="Pan Y."/>
            <person name="Xia L."/>
            <person name="Li J."/>
            <person name="Zhao F."/>
            <person name="Cao W."/>
        </authorList>
    </citation>
    <scope>NUCLEOTIDE SEQUENCE</scope>
    <source>
        <strain evidence="1">Dsil-2018</strain>
    </source>
</reference>
<evidence type="ECO:0000313" key="1">
    <source>
        <dbReference type="EMBL" id="KAH7948854.1"/>
    </source>
</evidence>
<dbReference type="EMBL" id="CM023474">
    <property type="protein sequence ID" value="KAH7948854.1"/>
    <property type="molecule type" value="Genomic_DNA"/>
</dbReference>
<evidence type="ECO:0000313" key="2">
    <source>
        <dbReference type="Proteomes" id="UP000821865"/>
    </source>
</evidence>
<keyword evidence="2" id="KW-1185">Reference proteome</keyword>
<organism evidence="1 2">
    <name type="scientific">Dermacentor silvarum</name>
    <name type="common">Tick</name>
    <dbReference type="NCBI Taxonomy" id="543639"/>
    <lineage>
        <taxon>Eukaryota</taxon>
        <taxon>Metazoa</taxon>
        <taxon>Ecdysozoa</taxon>
        <taxon>Arthropoda</taxon>
        <taxon>Chelicerata</taxon>
        <taxon>Arachnida</taxon>
        <taxon>Acari</taxon>
        <taxon>Parasitiformes</taxon>
        <taxon>Ixodida</taxon>
        <taxon>Ixodoidea</taxon>
        <taxon>Ixodidae</taxon>
        <taxon>Rhipicephalinae</taxon>
        <taxon>Dermacentor</taxon>
    </lineage>
</organism>
<gene>
    <name evidence="1" type="ORF">HPB49_002799</name>
</gene>
<comment type="caution">
    <text evidence="1">The sequence shown here is derived from an EMBL/GenBank/DDBJ whole genome shotgun (WGS) entry which is preliminary data.</text>
</comment>
<proteinExistence type="predicted"/>
<dbReference type="Proteomes" id="UP000821865">
    <property type="component" value="Chromosome 5"/>
</dbReference>
<name>A0ACB8CPB6_DERSI</name>